<sequence>MQSQIDSLVTSTVARFADIPPTQRLLIAVAGIPGSGKTTLASRVVKDLNQSFGHEVAAMIPMDGYHLTRAQLSALPNPAESHFRRGAYWTFSAPLLRSLIVALKAPLSPESKPIFAASFDHAVKDPVENDIAILPSHMILVFEGNYLALAEPKEWREVAELFDERWFVEVEEEVARERLAWRHVRAGICRDYEEGVKRAERNDLVNGRFVVENRFGIDKTLKSVEDGSFKEEA</sequence>
<keyword evidence="2" id="KW-0808">Transferase</keyword>
<evidence type="ECO:0000313" key="2">
    <source>
        <dbReference type="EMBL" id="TGZ82818.1"/>
    </source>
</evidence>
<dbReference type="FunCoup" id="A0A4S2N118">
    <property type="interactions" value="5"/>
</dbReference>
<dbReference type="AlphaFoldDB" id="A0A4S2N118"/>
<protein>
    <submittedName>
        <fullName evidence="2">Phosphoribulokinase/uridine kinase</fullName>
    </submittedName>
</protein>
<dbReference type="GO" id="GO:0016301">
    <property type="term" value="F:kinase activity"/>
    <property type="evidence" value="ECO:0007669"/>
    <property type="project" value="UniProtKB-KW"/>
</dbReference>
<name>A0A4S2N118_9PEZI</name>
<keyword evidence="3" id="KW-1185">Reference proteome</keyword>
<feature type="domain" description="Phosphoribulokinase/uridine kinase" evidence="1">
    <location>
        <begin position="26"/>
        <end position="184"/>
    </location>
</feature>
<dbReference type="Pfam" id="PF00485">
    <property type="entry name" value="PRK"/>
    <property type="match status" value="1"/>
</dbReference>
<organism evidence="2 3">
    <name type="scientific">Ascodesmis nigricans</name>
    <dbReference type="NCBI Taxonomy" id="341454"/>
    <lineage>
        <taxon>Eukaryota</taxon>
        <taxon>Fungi</taxon>
        <taxon>Dikarya</taxon>
        <taxon>Ascomycota</taxon>
        <taxon>Pezizomycotina</taxon>
        <taxon>Pezizomycetes</taxon>
        <taxon>Pezizales</taxon>
        <taxon>Ascodesmidaceae</taxon>
        <taxon>Ascodesmis</taxon>
    </lineage>
</organism>
<dbReference type="GO" id="GO:0005524">
    <property type="term" value="F:ATP binding"/>
    <property type="evidence" value="ECO:0007669"/>
    <property type="project" value="InterPro"/>
</dbReference>
<dbReference type="STRING" id="341454.A0A4S2N118"/>
<dbReference type="Gene3D" id="3.40.50.300">
    <property type="entry name" value="P-loop containing nucleotide triphosphate hydrolases"/>
    <property type="match status" value="2"/>
</dbReference>
<evidence type="ECO:0000259" key="1">
    <source>
        <dbReference type="Pfam" id="PF00485"/>
    </source>
</evidence>
<accession>A0A4S2N118</accession>
<dbReference type="InterPro" id="IPR027417">
    <property type="entry name" value="P-loop_NTPase"/>
</dbReference>
<gene>
    <name evidence="2" type="ORF">EX30DRAFT_328654</name>
</gene>
<dbReference type="SUPFAM" id="SSF52540">
    <property type="entry name" value="P-loop containing nucleoside triphosphate hydrolases"/>
    <property type="match status" value="1"/>
</dbReference>
<evidence type="ECO:0000313" key="3">
    <source>
        <dbReference type="Proteomes" id="UP000298138"/>
    </source>
</evidence>
<dbReference type="PANTHER" id="PTHR10285">
    <property type="entry name" value="URIDINE KINASE"/>
    <property type="match status" value="1"/>
</dbReference>
<dbReference type="InParanoid" id="A0A4S2N118"/>
<proteinExistence type="predicted"/>
<reference evidence="2 3" key="1">
    <citation type="submission" date="2019-04" db="EMBL/GenBank/DDBJ databases">
        <title>Comparative genomics and transcriptomics to analyze fruiting body development in filamentous ascomycetes.</title>
        <authorList>
            <consortium name="DOE Joint Genome Institute"/>
            <person name="Lutkenhaus R."/>
            <person name="Traeger S."/>
            <person name="Breuer J."/>
            <person name="Kuo A."/>
            <person name="Lipzen A."/>
            <person name="Pangilinan J."/>
            <person name="Dilworth D."/>
            <person name="Sandor L."/>
            <person name="Poggeler S."/>
            <person name="Barry K."/>
            <person name="Grigoriev I.V."/>
            <person name="Nowrousian M."/>
        </authorList>
    </citation>
    <scope>NUCLEOTIDE SEQUENCE [LARGE SCALE GENOMIC DNA]</scope>
    <source>
        <strain evidence="2 3">CBS 389.68</strain>
    </source>
</reference>
<dbReference type="EMBL" id="ML220114">
    <property type="protein sequence ID" value="TGZ82818.1"/>
    <property type="molecule type" value="Genomic_DNA"/>
</dbReference>
<keyword evidence="2" id="KW-0418">Kinase</keyword>
<dbReference type="InterPro" id="IPR006083">
    <property type="entry name" value="PRK/URK"/>
</dbReference>
<dbReference type="OrthoDB" id="6362633at2759"/>
<dbReference type="Proteomes" id="UP000298138">
    <property type="component" value="Unassembled WGS sequence"/>
</dbReference>